<feature type="transmembrane region" description="Helical" evidence="5">
    <location>
        <begin position="149"/>
        <end position="170"/>
    </location>
</feature>
<feature type="transmembrane region" description="Helical" evidence="5">
    <location>
        <begin position="382"/>
        <end position="406"/>
    </location>
</feature>
<evidence type="ECO:0000256" key="4">
    <source>
        <dbReference type="ARBA" id="ARBA00023136"/>
    </source>
</evidence>
<feature type="transmembrane region" description="Helical" evidence="5">
    <location>
        <begin position="24"/>
        <end position="48"/>
    </location>
</feature>
<evidence type="ECO:0000256" key="1">
    <source>
        <dbReference type="ARBA" id="ARBA00004141"/>
    </source>
</evidence>
<dbReference type="InterPro" id="IPR005829">
    <property type="entry name" value="Sugar_transporter_CS"/>
</dbReference>
<dbReference type="Pfam" id="PF07690">
    <property type="entry name" value="MFS_1"/>
    <property type="match status" value="1"/>
</dbReference>
<dbReference type="RefSeq" id="WP_136896192.1">
    <property type="nucleotide sequence ID" value="NZ_SWJE01000008.1"/>
</dbReference>
<feature type="transmembrane region" description="Helical" evidence="5">
    <location>
        <begin position="176"/>
        <end position="200"/>
    </location>
</feature>
<evidence type="ECO:0000313" key="8">
    <source>
        <dbReference type="Proteomes" id="UP000305539"/>
    </source>
</evidence>
<dbReference type="PROSITE" id="PS00217">
    <property type="entry name" value="SUGAR_TRANSPORT_2"/>
    <property type="match status" value="1"/>
</dbReference>
<dbReference type="InterPro" id="IPR011701">
    <property type="entry name" value="MFS"/>
</dbReference>
<feature type="transmembrane region" description="Helical" evidence="5">
    <location>
        <begin position="115"/>
        <end position="137"/>
    </location>
</feature>
<evidence type="ECO:0000313" key="7">
    <source>
        <dbReference type="EMBL" id="TKC87928.1"/>
    </source>
</evidence>
<feature type="transmembrane region" description="Helical" evidence="5">
    <location>
        <begin position="92"/>
        <end position="109"/>
    </location>
</feature>
<accession>A0A4U1I3V4</accession>
<keyword evidence="8" id="KW-1185">Reference proteome</keyword>
<dbReference type="GO" id="GO:0046943">
    <property type="term" value="F:carboxylic acid transmembrane transporter activity"/>
    <property type="evidence" value="ECO:0007669"/>
    <property type="project" value="TreeGrafter"/>
</dbReference>
<keyword evidence="2 5" id="KW-0812">Transmembrane</keyword>
<dbReference type="OrthoDB" id="7066727at2"/>
<dbReference type="Gene3D" id="1.20.1250.20">
    <property type="entry name" value="MFS general substrate transporter like domains"/>
    <property type="match status" value="2"/>
</dbReference>
<dbReference type="PANTHER" id="PTHR23508:SF10">
    <property type="entry name" value="CARBOXYLIC ACID TRANSPORTER PROTEIN HOMOLOG"/>
    <property type="match status" value="1"/>
</dbReference>
<keyword evidence="4 5" id="KW-0472">Membrane</keyword>
<keyword evidence="3 5" id="KW-1133">Transmembrane helix</keyword>
<gene>
    <name evidence="7" type="ORF">FAZ69_16855</name>
</gene>
<name>A0A4U1I3V4_9BURK</name>
<sequence>MQFLTAPVDVRAWIDAQQFSRFQWLVVFLSFCVVAVDGLDTACVGFIAPALRQAWQIGPSVLGALFAAGLAGLMVGAFAFGPVADRIGRKKTLLACVAFFGVASLASALSPTIVVLIVLRFVTGLGLGGAMPNAIALTSEYCPQRRKSFLTTVMFCGFTLGSGLGGVLAAHLVPLYGWRAVLVAGGVLPLALAPVLALLLPESVGFLVARNARPAAIRALLSRIVQHDFGDDTSFILSETRPAGSPVRQLFAAGFRVGTLLLWCVFFMSLLIVYLMTNWLPTIAHNANMTLADVSRLMMLYQVGGTVGALVIGRAMDRLPPTRVLSAAYGAGAFFIAAVGVANGSLLMLAVAGVGFCISGSQIGANAYAAQFYPTGSRVTGISWALGIGRLGSIVGSMLGGVLLAMNISQTSLFVIFAIPAALASIAAFHCRRGHERHAAQTTQSAQA</sequence>
<dbReference type="CDD" id="cd17365">
    <property type="entry name" value="MFS_PcaK_like"/>
    <property type="match status" value="1"/>
</dbReference>
<evidence type="ECO:0000256" key="2">
    <source>
        <dbReference type="ARBA" id="ARBA00022692"/>
    </source>
</evidence>
<evidence type="ECO:0000259" key="6">
    <source>
        <dbReference type="PROSITE" id="PS50850"/>
    </source>
</evidence>
<dbReference type="PROSITE" id="PS50850">
    <property type="entry name" value="MFS"/>
    <property type="match status" value="1"/>
</dbReference>
<dbReference type="AlphaFoldDB" id="A0A4U1I3V4"/>
<reference evidence="7 8" key="1">
    <citation type="submission" date="2019-04" db="EMBL/GenBank/DDBJ databases">
        <title>Trinickia sp. 7GSK02, isolated from subtropical forest soil.</title>
        <authorList>
            <person name="Gao Z.-H."/>
            <person name="Qiu L.-H."/>
        </authorList>
    </citation>
    <scope>NUCLEOTIDE SEQUENCE [LARGE SCALE GENOMIC DNA]</scope>
    <source>
        <strain evidence="7 8">7GSK02</strain>
    </source>
</reference>
<evidence type="ECO:0000256" key="3">
    <source>
        <dbReference type="ARBA" id="ARBA00022989"/>
    </source>
</evidence>
<feature type="transmembrane region" description="Helical" evidence="5">
    <location>
        <begin position="348"/>
        <end position="370"/>
    </location>
</feature>
<dbReference type="PANTHER" id="PTHR23508">
    <property type="entry name" value="CARBOXYLIC ACID TRANSPORTER PROTEIN HOMOLOG"/>
    <property type="match status" value="1"/>
</dbReference>
<dbReference type="Proteomes" id="UP000305539">
    <property type="component" value="Unassembled WGS sequence"/>
</dbReference>
<feature type="transmembrane region" description="Helical" evidence="5">
    <location>
        <begin position="324"/>
        <end position="342"/>
    </location>
</feature>
<dbReference type="InterPro" id="IPR020846">
    <property type="entry name" value="MFS_dom"/>
</dbReference>
<protein>
    <submittedName>
        <fullName evidence="7">Aromatic acid/H+ symport family MFS transporter</fullName>
    </submittedName>
</protein>
<feature type="domain" description="Major facilitator superfamily (MFS) profile" evidence="6">
    <location>
        <begin position="26"/>
        <end position="436"/>
    </location>
</feature>
<organism evidence="7 8">
    <name type="scientific">Trinickia terrae</name>
    <dbReference type="NCBI Taxonomy" id="2571161"/>
    <lineage>
        <taxon>Bacteria</taxon>
        <taxon>Pseudomonadati</taxon>
        <taxon>Pseudomonadota</taxon>
        <taxon>Betaproteobacteria</taxon>
        <taxon>Burkholderiales</taxon>
        <taxon>Burkholderiaceae</taxon>
        <taxon>Trinickia</taxon>
    </lineage>
</organism>
<feature type="transmembrane region" description="Helical" evidence="5">
    <location>
        <begin position="412"/>
        <end position="431"/>
    </location>
</feature>
<evidence type="ECO:0000256" key="5">
    <source>
        <dbReference type="SAM" id="Phobius"/>
    </source>
</evidence>
<comment type="subcellular location">
    <subcellularLocation>
        <location evidence="1">Membrane</location>
        <topology evidence="1">Multi-pass membrane protein</topology>
    </subcellularLocation>
</comment>
<dbReference type="GO" id="GO:0005886">
    <property type="term" value="C:plasma membrane"/>
    <property type="evidence" value="ECO:0007669"/>
    <property type="project" value="TreeGrafter"/>
</dbReference>
<feature type="transmembrane region" description="Helical" evidence="5">
    <location>
        <begin position="250"/>
        <end position="274"/>
    </location>
</feature>
<dbReference type="EMBL" id="SWJE01000008">
    <property type="protein sequence ID" value="TKC87928.1"/>
    <property type="molecule type" value="Genomic_DNA"/>
</dbReference>
<feature type="transmembrane region" description="Helical" evidence="5">
    <location>
        <begin position="60"/>
        <end position="80"/>
    </location>
</feature>
<feature type="transmembrane region" description="Helical" evidence="5">
    <location>
        <begin position="294"/>
        <end position="312"/>
    </location>
</feature>
<comment type="caution">
    <text evidence="7">The sequence shown here is derived from an EMBL/GenBank/DDBJ whole genome shotgun (WGS) entry which is preliminary data.</text>
</comment>
<proteinExistence type="predicted"/>
<dbReference type="InterPro" id="IPR036259">
    <property type="entry name" value="MFS_trans_sf"/>
</dbReference>
<dbReference type="SUPFAM" id="SSF103473">
    <property type="entry name" value="MFS general substrate transporter"/>
    <property type="match status" value="1"/>
</dbReference>